<evidence type="ECO:0000313" key="2">
    <source>
        <dbReference type="Proteomes" id="UP001558652"/>
    </source>
</evidence>
<sequence length="217" mass="24562">MASKRRNMFYENKKQKAAKIEQDALPTAVCLSCITKLNTSFELRMTCMLAQAKLQQLTCRTNVVPPVNLINKTPAKAVEPQTQQTLGTPSIAQSERCAPQQQHVEAAKPGKLSHQIYLYPNQDIDPPPDYSPKNNVLNMNGSCGLAIESVHSLDAASVERTRKKNRRTVCQYCRKWFPRSIIEHHENLHIKGGVFFTCINCNNNFRTKQEFSTHSCD</sequence>
<accession>A0ABD0Y8D8</accession>
<gene>
    <name evidence="1" type="ORF">AAG570_002395</name>
</gene>
<evidence type="ECO:0008006" key="3">
    <source>
        <dbReference type="Google" id="ProtNLM"/>
    </source>
</evidence>
<reference evidence="1 2" key="1">
    <citation type="submission" date="2024-07" db="EMBL/GenBank/DDBJ databases">
        <title>Chromosome-level genome assembly of the water stick insect Ranatra chinensis (Heteroptera: Nepidae).</title>
        <authorList>
            <person name="Liu X."/>
        </authorList>
    </citation>
    <scope>NUCLEOTIDE SEQUENCE [LARGE SCALE GENOMIC DNA]</scope>
    <source>
        <strain evidence="1">Cailab_2021Rc</strain>
        <tissue evidence="1">Muscle</tissue>
    </source>
</reference>
<dbReference type="EMBL" id="JBFDAA010000012">
    <property type="protein sequence ID" value="KAL1123309.1"/>
    <property type="molecule type" value="Genomic_DNA"/>
</dbReference>
<comment type="caution">
    <text evidence="1">The sequence shown here is derived from an EMBL/GenBank/DDBJ whole genome shotgun (WGS) entry which is preliminary data.</text>
</comment>
<keyword evidence="2" id="KW-1185">Reference proteome</keyword>
<evidence type="ECO:0000313" key="1">
    <source>
        <dbReference type="EMBL" id="KAL1123309.1"/>
    </source>
</evidence>
<dbReference type="Proteomes" id="UP001558652">
    <property type="component" value="Unassembled WGS sequence"/>
</dbReference>
<organism evidence="1 2">
    <name type="scientific">Ranatra chinensis</name>
    <dbReference type="NCBI Taxonomy" id="642074"/>
    <lineage>
        <taxon>Eukaryota</taxon>
        <taxon>Metazoa</taxon>
        <taxon>Ecdysozoa</taxon>
        <taxon>Arthropoda</taxon>
        <taxon>Hexapoda</taxon>
        <taxon>Insecta</taxon>
        <taxon>Pterygota</taxon>
        <taxon>Neoptera</taxon>
        <taxon>Paraneoptera</taxon>
        <taxon>Hemiptera</taxon>
        <taxon>Heteroptera</taxon>
        <taxon>Panheteroptera</taxon>
        <taxon>Nepomorpha</taxon>
        <taxon>Nepidae</taxon>
        <taxon>Ranatrinae</taxon>
        <taxon>Ranatra</taxon>
    </lineage>
</organism>
<name>A0ABD0Y8D8_9HEMI</name>
<protein>
    <recommendedName>
        <fullName evidence="3">C2H2-type domain-containing protein</fullName>
    </recommendedName>
</protein>
<dbReference type="AlphaFoldDB" id="A0ABD0Y8D8"/>
<proteinExistence type="predicted"/>